<evidence type="ECO:0000256" key="1">
    <source>
        <dbReference type="ARBA" id="ARBA00001933"/>
    </source>
</evidence>
<dbReference type="EC" id="2.6.1.42" evidence="6"/>
<keyword evidence="7 17" id="KW-0032">Aminotransferase</keyword>
<dbReference type="GO" id="GO:0008652">
    <property type="term" value="P:amino acid biosynthetic process"/>
    <property type="evidence" value="ECO:0007669"/>
    <property type="project" value="UniProtKB-KW"/>
</dbReference>
<dbReference type="InterPro" id="IPR033939">
    <property type="entry name" value="BCAT_family"/>
</dbReference>
<dbReference type="AlphaFoldDB" id="A0AAW9HXE6"/>
<evidence type="ECO:0000256" key="14">
    <source>
        <dbReference type="ARBA" id="ARBA00049229"/>
    </source>
</evidence>
<evidence type="ECO:0000313" key="19">
    <source>
        <dbReference type="Proteomes" id="UP001281731"/>
    </source>
</evidence>
<keyword evidence="9 17" id="KW-0808">Transferase</keyword>
<proteinExistence type="inferred from homology"/>
<evidence type="ECO:0000256" key="12">
    <source>
        <dbReference type="ARBA" id="ARBA00048212"/>
    </source>
</evidence>
<name>A0AAW9HXE6_9ACTO</name>
<evidence type="ECO:0000256" key="15">
    <source>
        <dbReference type="PIRSR" id="PIRSR006468-1"/>
    </source>
</evidence>
<dbReference type="CDD" id="cd01557">
    <property type="entry name" value="BCAT_beta_family"/>
    <property type="match status" value="1"/>
</dbReference>
<feature type="modified residue" description="N6-(pyridoxal phosphate)lysine" evidence="15">
    <location>
        <position position="221"/>
    </location>
</feature>
<comment type="caution">
    <text evidence="17">The sequence shown here is derived from an EMBL/GenBank/DDBJ whole genome shotgun (WGS) entry which is preliminary data.</text>
</comment>
<dbReference type="SUPFAM" id="SSF56752">
    <property type="entry name" value="D-aminoacid aminotransferase-like PLP-dependent enzymes"/>
    <property type="match status" value="1"/>
</dbReference>
<evidence type="ECO:0000256" key="7">
    <source>
        <dbReference type="ARBA" id="ARBA00022576"/>
    </source>
</evidence>
<dbReference type="GO" id="GO:0004084">
    <property type="term" value="F:branched-chain-amino-acid transaminase activity"/>
    <property type="evidence" value="ECO:0007669"/>
    <property type="project" value="UniProtKB-EC"/>
</dbReference>
<dbReference type="GO" id="GO:0009082">
    <property type="term" value="P:branched-chain amino acid biosynthetic process"/>
    <property type="evidence" value="ECO:0007669"/>
    <property type="project" value="UniProtKB-KW"/>
</dbReference>
<keyword evidence="8" id="KW-0028">Amino-acid biosynthesis</keyword>
<comment type="pathway">
    <text evidence="3">Amino-acid biosynthesis; L-valine biosynthesis; L-valine from pyruvate: step 4/4.</text>
</comment>
<dbReference type="EMBL" id="JAWNGC010000004">
    <property type="protein sequence ID" value="MDY5154905.1"/>
    <property type="molecule type" value="Genomic_DNA"/>
</dbReference>
<dbReference type="EMBL" id="JAWNGA010000001">
    <property type="protein sequence ID" value="MDY5132275.1"/>
    <property type="molecule type" value="Genomic_DNA"/>
</dbReference>
<comment type="cofactor">
    <cofactor evidence="1">
        <name>pyridoxal 5'-phosphate</name>
        <dbReference type="ChEBI" id="CHEBI:597326"/>
    </cofactor>
</comment>
<dbReference type="Gene3D" id="3.30.470.10">
    <property type="match status" value="1"/>
</dbReference>
<dbReference type="InterPro" id="IPR043131">
    <property type="entry name" value="BCAT-like_N"/>
</dbReference>
<evidence type="ECO:0000256" key="3">
    <source>
        <dbReference type="ARBA" id="ARBA00004931"/>
    </source>
</evidence>
<comment type="catalytic activity">
    <reaction evidence="13">
        <text>L-isoleucine + 2-oxoglutarate = (S)-3-methyl-2-oxopentanoate + L-glutamate</text>
        <dbReference type="Rhea" id="RHEA:24801"/>
        <dbReference type="ChEBI" id="CHEBI:16810"/>
        <dbReference type="ChEBI" id="CHEBI:29985"/>
        <dbReference type="ChEBI" id="CHEBI:35146"/>
        <dbReference type="ChEBI" id="CHEBI:58045"/>
        <dbReference type="EC" id="2.6.1.42"/>
    </reaction>
</comment>
<comment type="pathway">
    <text evidence="4">Amino-acid biosynthesis; L-leucine biosynthesis; L-leucine from 3-methyl-2-oxobutanoate: step 4/4.</text>
</comment>
<protein>
    <recommendedName>
        <fullName evidence="6">branched-chain-amino-acid transaminase</fullName>
        <ecNumber evidence="6">2.6.1.42</ecNumber>
    </recommendedName>
</protein>
<evidence type="ECO:0000256" key="6">
    <source>
        <dbReference type="ARBA" id="ARBA00013053"/>
    </source>
</evidence>
<accession>A0AAW9HXE6</accession>
<evidence type="ECO:0000313" key="16">
    <source>
        <dbReference type="EMBL" id="MDY5132275.1"/>
    </source>
</evidence>
<comment type="catalytic activity">
    <reaction evidence="12">
        <text>L-valine + 2-oxoglutarate = 3-methyl-2-oxobutanoate + L-glutamate</text>
        <dbReference type="Rhea" id="RHEA:24813"/>
        <dbReference type="ChEBI" id="CHEBI:11851"/>
        <dbReference type="ChEBI" id="CHEBI:16810"/>
        <dbReference type="ChEBI" id="CHEBI:29985"/>
        <dbReference type="ChEBI" id="CHEBI:57762"/>
        <dbReference type="EC" id="2.6.1.42"/>
    </reaction>
</comment>
<dbReference type="PANTHER" id="PTHR11825:SF44">
    <property type="entry name" value="BRANCHED-CHAIN-AMINO-ACID AMINOTRANSFERASE"/>
    <property type="match status" value="1"/>
</dbReference>
<evidence type="ECO:0000256" key="9">
    <source>
        <dbReference type="ARBA" id="ARBA00022679"/>
    </source>
</evidence>
<dbReference type="NCBIfam" id="NF009897">
    <property type="entry name" value="PRK13357.1"/>
    <property type="match status" value="1"/>
</dbReference>
<evidence type="ECO:0000313" key="18">
    <source>
        <dbReference type="Proteomes" id="UP001275049"/>
    </source>
</evidence>
<dbReference type="Proteomes" id="UP001281731">
    <property type="component" value="Unassembled WGS sequence"/>
</dbReference>
<dbReference type="PANTHER" id="PTHR11825">
    <property type="entry name" value="SUBGROUP IIII AMINOTRANSFERASE"/>
    <property type="match status" value="1"/>
</dbReference>
<evidence type="ECO:0000256" key="8">
    <source>
        <dbReference type="ARBA" id="ARBA00022605"/>
    </source>
</evidence>
<evidence type="ECO:0000256" key="13">
    <source>
        <dbReference type="ARBA" id="ARBA00048798"/>
    </source>
</evidence>
<evidence type="ECO:0000256" key="2">
    <source>
        <dbReference type="ARBA" id="ARBA00004824"/>
    </source>
</evidence>
<dbReference type="Pfam" id="PF01063">
    <property type="entry name" value="Aminotran_4"/>
    <property type="match status" value="1"/>
</dbReference>
<dbReference type="Gene3D" id="3.20.10.10">
    <property type="entry name" value="D-amino Acid Aminotransferase, subunit A, domain 2"/>
    <property type="match status" value="1"/>
</dbReference>
<dbReference type="InterPro" id="IPR036038">
    <property type="entry name" value="Aminotransferase-like"/>
</dbReference>
<evidence type="ECO:0000256" key="5">
    <source>
        <dbReference type="ARBA" id="ARBA00009320"/>
    </source>
</evidence>
<sequence length="379" mass="41474">MPTTPAELEALAAEPLKSASDLAGTFVKQDHPGVKPESEVEKILANPGFGNFFTDYMVHATWTAEKGWHNKVVEPYGPLSLDPAGSVLHYGQEVFEGLKAYRHEDGSIWTFRPSYNAARLNFSNHRLAIPEFPMDDFLASIVDLIAADSRWVPSKEGETLYLRPFIFASESFLGVRAATRYEYLLLGSPSGAYFKNGFQPINVWVEQEFHRAGNGGMGAVKTGGNYASSLLPKMEASAKGFDEVLFLDATTSTYLDELGGMNVFVVYEDGKIRTPKLTGNILPGNTRSCIMQLLTRDGVDVAEATIDLKQLLADIESGEVVEMFACGTAAVVTTIGSLTGTDFKVTLPKHDTSKAIYDELTGIQLGTRPDTFGWLYRLA</sequence>
<comment type="similarity">
    <text evidence="5">Belongs to the class-IV pyridoxal-phosphate-dependent aminotransferase family.</text>
</comment>
<dbReference type="InterPro" id="IPR005786">
    <property type="entry name" value="B_amino_transII"/>
</dbReference>
<evidence type="ECO:0000256" key="4">
    <source>
        <dbReference type="ARBA" id="ARBA00005072"/>
    </source>
</evidence>
<dbReference type="NCBIfam" id="TIGR01123">
    <property type="entry name" value="ilvE_II"/>
    <property type="match status" value="1"/>
</dbReference>
<organism evidence="17 19">
    <name type="scientific">Actinotignum urinale</name>
    <dbReference type="NCBI Taxonomy" id="190146"/>
    <lineage>
        <taxon>Bacteria</taxon>
        <taxon>Bacillati</taxon>
        <taxon>Actinomycetota</taxon>
        <taxon>Actinomycetes</taxon>
        <taxon>Actinomycetales</taxon>
        <taxon>Actinomycetaceae</taxon>
        <taxon>Actinotignum</taxon>
    </lineage>
</organism>
<dbReference type="Proteomes" id="UP001275049">
    <property type="component" value="Unassembled WGS sequence"/>
</dbReference>
<comment type="catalytic activity">
    <reaction evidence="14">
        <text>L-leucine + 2-oxoglutarate = 4-methyl-2-oxopentanoate + L-glutamate</text>
        <dbReference type="Rhea" id="RHEA:18321"/>
        <dbReference type="ChEBI" id="CHEBI:16810"/>
        <dbReference type="ChEBI" id="CHEBI:17865"/>
        <dbReference type="ChEBI" id="CHEBI:29985"/>
        <dbReference type="ChEBI" id="CHEBI:57427"/>
        <dbReference type="EC" id="2.6.1.42"/>
    </reaction>
</comment>
<gene>
    <name evidence="17" type="ORF">R6G80_04100</name>
    <name evidence="16" type="ORF">R6G86_00770</name>
</gene>
<keyword evidence="11" id="KW-0100">Branched-chain amino acid biosynthesis</keyword>
<evidence type="ECO:0000256" key="10">
    <source>
        <dbReference type="ARBA" id="ARBA00022898"/>
    </source>
</evidence>
<dbReference type="InterPro" id="IPR001544">
    <property type="entry name" value="Aminotrans_IV"/>
</dbReference>
<keyword evidence="10" id="KW-0663">Pyridoxal phosphate</keyword>
<keyword evidence="18" id="KW-1185">Reference proteome</keyword>
<evidence type="ECO:0000313" key="17">
    <source>
        <dbReference type="EMBL" id="MDY5154905.1"/>
    </source>
</evidence>
<dbReference type="PIRSF" id="PIRSF006468">
    <property type="entry name" value="BCAT1"/>
    <property type="match status" value="1"/>
</dbReference>
<comment type="pathway">
    <text evidence="2">Amino-acid biosynthesis; L-isoleucine biosynthesis; L-isoleucine from 2-oxobutanoate: step 4/4.</text>
</comment>
<evidence type="ECO:0000256" key="11">
    <source>
        <dbReference type="ARBA" id="ARBA00023304"/>
    </source>
</evidence>
<reference evidence="17 18" key="1">
    <citation type="submission" date="2023-10" db="EMBL/GenBank/DDBJ databases">
        <title>Whole Genome based description of the genera Actinobaculum and Actinotignum reveals a complex phylogenetic relationship within the species included in the genus Actinotignum.</title>
        <authorList>
            <person name="Jensen C.S."/>
            <person name="Dargis R."/>
            <person name="Kemp M."/>
            <person name="Christensen J.J."/>
        </authorList>
    </citation>
    <scope>NUCLEOTIDE SEQUENCE</scope>
    <source>
        <strain evidence="17">SLA_B511</strain>
        <strain evidence="16 18">SLA_B974</strain>
    </source>
</reference>
<dbReference type="InterPro" id="IPR043132">
    <property type="entry name" value="BCAT-like_C"/>
</dbReference>